<feature type="region of interest" description="Disordered" evidence="1">
    <location>
        <begin position="1"/>
        <end position="21"/>
    </location>
</feature>
<protein>
    <recommendedName>
        <fullName evidence="2">Putative plant transposon protein domain-containing protein</fullName>
    </recommendedName>
</protein>
<gene>
    <name evidence="3" type="ORF">L484_018745</name>
</gene>
<evidence type="ECO:0000313" key="4">
    <source>
        <dbReference type="Proteomes" id="UP000030645"/>
    </source>
</evidence>
<reference evidence="4" key="1">
    <citation type="submission" date="2013-01" db="EMBL/GenBank/DDBJ databases">
        <title>Draft Genome Sequence of a Mulberry Tree, Morus notabilis C.K. Schneid.</title>
        <authorList>
            <person name="He N."/>
            <person name="Zhao S."/>
        </authorList>
    </citation>
    <scope>NUCLEOTIDE SEQUENCE</scope>
</reference>
<accession>W9S5G5</accession>
<proteinExistence type="predicted"/>
<dbReference type="Pfam" id="PF20167">
    <property type="entry name" value="Transposase_32"/>
    <property type="match status" value="1"/>
</dbReference>
<organism evidence="3 4">
    <name type="scientific">Morus notabilis</name>
    <dbReference type="NCBI Taxonomy" id="981085"/>
    <lineage>
        <taxon>Eukaryota</taxon>
        <taxon>Viridiplantae</taxon>
        <taxon>Streptophyta</taxon>
        <taxon>Embryophyta</taxon>
        <taxon>Tracheophyta</taxon>
        <taxon>Spermatophyta</taxon>
        <taxon>Magnoliopsida</taxon>
        <taxon>eudicotyledons</taxon>
        <taxon>Gunneridae</taxon>
        <taxon>Pentapetalae</taxon>
        <taxon>rosids</taxon>
        <taxon>fabids</taxon>
        <taxon>Rosales</taxon>
        <taxon>Moraceae</taxon>
        <taxon>Moreae</taxon>
        <taxon>Morus</taxon>
    </lineage>
</organism>
<evidence type="ECO:0000256" key="1">
    <source>
        <dbReference type="SAM" id="MobiDB-lite"/>
    </source>
</evidence>
<dbReference type="InterPro" id="IPR046796">
    <property type="entry name" value="Transposase_32_dom"/>
</dbReference>
<dbReference type="EMBL" id="KE345012">
    <property type="protein sequence ID" value="EXB89644.1"/>
    <property type="molecule type" value="Genomic_DNA"/>
</dbReference>
<sequence length="291" mass="32181">MPRKVNANQIKFGASSSNSPPIPAPVELPALAVPPIDYDNTRFVSKDAEKQYERHNKNRGCIGERGFEIRYEGLPPEIAKVIRDRSWQKFCSEPAAGSITLVREFFTNAKKCTNSKTKQQDSPDRDPHAILEALCDGPARWTIKNNTESAFEAKYLANYTNVWLHFVCARLIPSTHISEVTIERALVLLAIERGEPLNVGVIINNGIHHALGHNSIGLPFPWLLTELVLAAGVAIPDEHLKKLIRAFDLNDIIRITSGRAASEQDEGGAGSSQPPLPKRKGRASTSREDHV</sequence>
<dbReference type="AlphaFoldDB" id="W9S5G5"/>
<name>W9S5G5_9ROSA</name>
<feature type="domain" description="Putative plant transposon protein" evidence="2">
    <location>
        <begin position="84"/>
        <end position="233"/>
    </location>
</feature>
<dbReference type="Proteomes" id="UP000030645">
    <property type="component" value="Unassembled WGS sequence"/>
</dbReference>
<evidence type="ECO:0000259" key="2">
    <source>
        <dbReference type="Pfam" id="PF20167"/>
    </source>
</evidence>
<keyword evidence="4" id="KW-1185">Reference proteome</keyword>
<feature type="region of interest" description="Disordered" evidence="1">
    <location>
        <begin position="259"/>
        <end position="291"/>
    </location>
</feature>
<evidence type="ECO:0000313" key="3">
    <source>
        <dbReference type="EMBL" id="EXB89644.1"/>
    </source>
</evidence>